<comment type="caution">
    <text evidence="2">The sequence shown here is derived from an EMBL/GenBank/DDBJ whole genome shotgun (WGS) entry which is preliminary data.</text>
</comment>
<reference evidence="2" key="1">
    <citation type="submission" date="2021-09" db="EMBL/GenBank/DDBJ databases">
        <authorList>
            <consortium name="AG Swart"/>
            <person name="Singh M."/>
            <person name="Singh A."/>
            <person name="Seah K."/>
            <person name="Emmerich C."/>
        </authorList>
    </citation>
    <scope>NUCLEOTIDE SEQUENCE</scope>
    <source>
        <strain evidence="2">ATCC30299</strain>
    </source>
</reference>
<dbReference type="InterPro" id="IPR050158">
    <property type="entry name" value="Ubiquitin_ubiquitin-like"/>
</dbReference>
<evidence type="ECO:0000259" key="1">
    <source>
        <dbReference type="PROSITE" id="PS50053"/>
    </source>
</evidence>
<dbReference type="EMBL" id="CAJZBQ010000027">
    <property type="protein sequence ID" value="CAG9320810.1"/>
    <property type="molecule type" value="Genomic_DNA"/>
</dbReference>
<name>A0AAU9J1S3_9CILI</name>
<dbReference type="PRINTS" id="PR00348">
    <property type="entry name" value="UBIQUITIN"/>
</dbReference>
<dbReference type="InterPro" id="IPR000626">
    <property type="entry name" value="Ubiquitin-like_dom"/>
</dbReference>
<dbReference type="AlphaFoldDB" id="A0AAU9J1S3"/>
<protein>
    <recommendedName>
        <fullName evidence="1">Ubiquitin-like domain-containing protein</fullName>
    </recommendedName>
</protein>
<dbReference type="Gene3D" id="3.10.20.90">
    <property type="entry name" value="Phosphatidylinositol 3-kinase Catalytic Subunit, Chain A, domain 1"/>
    <property type="match status" value="2"/>
</dbReference>
<organism evidence="2 3">
    <name type="scientific">Blepharisma stoltei</name>
    <dbReference type="NCBI Taxonomy" id="1481888"/>
    <lineage>
        <taxon>Eukaryota</taxon>
        <taxon>Sar</taxon>
        <taxon>Alveolata</taxon>
        <taxon>Ciliophora</taxon>
        <taxon>Postciliodesmatophora</taxon>
        <taxon>Heterotrichea</taxon>
        <taxon>Heterotrichida</taxon>
        <taxon>Blepharismidae</taxon>
        <taxon>Blepharisma</taxon>
    </lineage>
</organism>
<dbReference type="CDD" id="cd17039">
    <property type="entry name" value="Ubl_ubiquitin_like"/>
    <property type="match status" value="1"/>
</dbReference>
<feature type="domain" description="Ubiquitin-like" evidence="1">
    <location>
        <begin position="15"/>
        <end position="90"/>
    </location>
</feature>
<keyword evidence="3" id="KW-1185">Reference proteome</keyword>
<sequence>MAFLTWYQNIKFINMQISVRAPTGNFFKVNAESSESVEDLKLKIQENEGIPIVQQRLFFNYNELENCHSLAHYNIQEQSMLYLVLGPRDGGVLMTIIVEDRYNNYEICINSRDTILHLKLLVQGLSGIPINYQLLFFGKNTLQSYSIIESYGICPGTILHLVKRRITC</sequence>
<dbReference type="SUPFAM" id="SSF54236">
    <property type="entry name" value="Ubiquitin-like"/>
    <property type="match status" value="2"/>
</dbReference>
<dbReference type="PROSITE" id="PS50053">
    <property type="entry name" value="UBIQUITIN_2"/>
    <property type="match status" value="2"/>
</dbReference>
<gene>
    <name evidence="2" type="ORF">BSTOLATCC_MIC27389</name>
</gene>
<feature type="domain" description="Ubiquitin-like" evidence="1">
    <location>
        <begin position="92"/>
        <end position="165"/>
    </location>
</feature>
<proteinExistence type="predicted"/>
<dbReference type="InterPro" id="IPR019956">
    <property type="entry name" value="Ubiquitin_dom"/>
</dbReference>
<evidence type="ECO:0000313" key="3">
    <source>
        <dbReference type="Proteomes" id="UP001162131"/>
    </source>
</evidence>
<dbReference type="Pfam" id="PF00240">
    <property type="entry name" value="ubiquitin"/>
    <property type="match status" value="2"/>
</dbReference>
<dbReference type="PANTHER" id="PTHR10666">
    <property type="entry name" value="UBIQUITIN"/>
    <property type="match status" value="1"/>
</dbReference>
<dbReference type="Proteomes" id="UP001162131">
    <property type="component" value="Unassembled WGS sequence"/>
</dbReference>
<dbReference type="SMART" id="SM00213">
    <property type="entry name" value="UBQ"/>
    <property type="match status" value="2"/>
</dbReference>
<evidence type="ECO:0000313" key="2">
    <source>
        <dbReference type="EMBL" id="CAG9320810.1"/>
    </source>
</evidence>
<dbReference type="InterPro" id="IPR029071">
    <property type="entry name" value="Ubiquitin-like_domsf"/>
</dbReference>
<accession>A0AAU9J1S3</accession>